<feature type="compositionally biased region" description="Acidic residues" evidence="1">
    <location>
        <begin position="223"/>
        <end position="248"/>
    </location>
</feature>
<name>A0A0B7MXV3_9FUNG</name>
<sequence>MGLSSTSPSSSTHQHQTFIEEWLFKTSNQQNFENVNNEQKNDAVEAVDADISDSPPWASSCKSNSYWHSSTRSVGQQRKAEAAALAVVEHQYQINENESSYRSIPDSTDNNGEVEKNDGSPQFSTIDYSITATVNFMIPQPDEGDEEEEEITAEYKTALTTLEEYDEIEELCRPHPAPYFNQLFDTDSQDTIPYLEDEVDGGEDTQPYNVHDEDQDTQPYNPYEEDQDTQPYNADEEDQDTEPYDPDDEKQIPLDSFDTLPYSQNRLLEAPCGISKDDFALIMDMPDCADDSDYISPLASVHDAGDDYQNNNEYDISSPLMSLPSDKDEDVQEDFDDLTENDILQLEQEAVIKIKSTRKGKRRAASPIPVAFESQIVKLDKKQLRTSVVKKPTTLDDYFSHPSAINSQTGNDDIVLHGPIFLALIHYMIGQDIGKESSTPSFTLSSNEDMNKSQVDRRRRPRFGLSKKSS</sequence>
<evidence type="ECO:0000256" key="1">
    <source>
        <dbReference type="SAM" id="MobiDB-lite"/>
    </source>
</evidence>
<protein>
    <submittedName>
        <fullName evidence="2">Uncharacterized protein</fullName>
    </submittedName>
</protein>
<feature type="region of interest" description="Disordered" evidence="1">
    <location>
        <begin position="438"/>
        <end position="470"/>
    </location>
</feature>
<feature type="region of interest" description="Disordered" evidence="1">
    <location>
        <begin position="194"/>
        <end position="250"/>
    </location>
</feature>
<proteinExistence type="predicted"/>
<keyword evidence="3" id="KW-1185">Reference proteome</keyword>
<evidence type="ECO:0000313" key="3">
    <source>
        <dbReference type="Proteomes" id="UP000054107"/>
    </source>
</evidence>
<dbReference type="EMBL" id="LN725587">
    <property type="protein sequence ID" value="CEP10866.1"/>
    <property type="molecule type" value="Genomic_DNA"/>
</dbReference>
<accession>A0A0B7MXV3</accession>
<organism evidence="2 3">
    <name type="scientific">Parasitella parasitica</name>
    <dbReference type="NCBI Taxonomy" id="35722"/>
    <lineage>
        <taxon>Eukaryota</taxon>
        <taxon>Fungi</taxon>
        <taxon>Fungi incertae sedis</taxon>
        <taxon>Mucoromycota</taxon>
        <taxon>Mucoromycotina</taxon>
        <taxon>Mucoromycetes</taxon>
        <taxon>Mucorales</taxon>
        <taxon>Mucorineae</taxon>
        <taxon>Mucoraceae</taxon>
        <taxon>Parasitella</taxon>
    </lineage>
</organism>
<gene>
    <name evidence="2" type="primary">PARPA_04663.1 scaffold 15556</name>
</gene>
<dbReference type="OrthoDB" id="2283849at2759"/>
<dbReference type="AlphaFoldDB" id="A0A0B7MXV3"/>
<feature type="region of interest" description="Disordered" evidence="1">
    <location>
        <begin position="97"/>
        <end position="124"/>
    </location>
</feature>
<feature type="compositionally biased region" description="Polar residues" evidence="1">
    <location>
        <begin position="97"/>
        <end position="111"/>
    </location>
</feature>
<reference evidence="2 3" key="1">
    <citation type="submission" date="2014-09" db="EMBL/GenBank/DDBJ databases">
        <authorList>
            <person name="Ellenberger Sabrina"/>
        </authorList>
    </citation>
    <scope>NUCLEOTIDE SEQUENCE [LARGE SCALE GENOMIC DNA]</scope>
    <source>
        <strain evidence="2 3">CBS 412.66</strain>
    </source>
</reference>
<evidence type="ECO:0000313" key="2">
    <source>
        <dbReference type="EMBL" id="CEP10866.1"/>
    </source>
</evidence>
<dbReference type="Proteomes" id="UP000054107">
    <property type="component" value="Unassembled WGS sequence"/>
</dbReference>
<feature type="compositionally biased region" description="Polar residues" evidence="1">
    <location>
        <begin position="438"/>
        <end position="448"/>
    </location>
</feature>